<evidence type="ECO:0000313" key="2">
    <source>
        <dbReference type="Proteomes" id="UP001148838"/>
    </source>
</evidence>
<proteinExistence type="predicted"/>
<dbReference type="Proteomes" id="UP001148838">
    <property type="component" value="Unassembled WGS sequence"/>
</dbReference>
<accession>A0ABQ8STN3</accession>
<sequence>MRCSPRRLVMKTDVVQPVLNNYLRSRRCSQLTLQGLDYAPRAQECLGMPAIHNSVLSSSDCNSILYSSKRYTSKYRIFINMSKRGNIMVATSPRKKVLASILSRLCISKCPVNKETGCSSINGTSTNNGPVKRKLQDRRVTTVPVSDYESDEIELDTDYVSGVLSIFTDSMENDVGHMAPSTALACKNSVREIRYDCLTNFYLDFADNSSNFLFNSRMFRGLYTNDLRLPHRKKSLGVKSPLREMRRYGNRQSHLQLQAGAWELFKMSTSCLNTAAVRRRTDVRTCSQIPGVARIVRQCCSIRTHFSLDVRRHLNATFPGR</sequence>
<comment type="caution">
    <text evidence="1">The sequence shown here is derived from an EMBL/GenBank/DDBJ whole genome shotgun (WGS) entry which is preliminary data.</text>
</comment>
<name>A0ABQ8STN3_PERAM</name>
<keyword evidence="2" id="KW-1185">Reference proteome</keyword>
<reference evidence="1 2" key="1">
    <citation type="journal article" date="2022" name="Allergy">
        <title>Genome assembly and annotation of Periplaneta americana reveal a comprehensive cockroach allergen profile.</title>
        <authorList>
            <person name="Wang L."/>
            <person name="Xiong Q."/>
            <person name="Saelim N."/>
            <person name="Wang L."/>
            <person name="Nong W."/>
            <person name="Wan A.T."/>
            <person name="Shi M."/>
            <person name="Liu X."/>
            <person name="Cao Q."/>
            <person name="Hui J.H.L."/>
            <person name="Sookrung N."/>
            <person name="Leung T.F."/>
            <person name="Tungtrongchitr A."/>
            <person name="Tsui S.K.W."/>
        </authorList>
    </citation>
    <scope>NUCLEOTIDE SEQUENCE [LARGE SCALE GENOMIC DNA]</scope>
    <source>
        <strain evidence="1">PWHHKU_190912</strain>
    </source>
</reference>
<protein>
    <submittedName>
        <fullName evidence="1">Uncharacterized protein</fullName>
    </submittedName>
</protein>
<gene>
    <name evidence="1" type="ORF">ANN_17192</name>
</gene>
<evidence type="ECO:0000313" key="1">
    <source>
        <dbReference type="EMBL" id="KAJ4437057.1"/>
    </source>
</evidence>
<organism evidence="1 2">
    <name type="scientific">Periplaneta americana</name>
    <name type="common">American cockroach</name>
    <name type="synonym">Blatta americana</name>
    <dbReference type="NCBI Taxonomy" id="6978"/>
    <lineage>
        <taxon>Eukaryota</taxon>
        <taxon>Metazoa</taxon>
        <taxon>Ecdysozoa</taxon>
        <taxon>Arthropoda</taxon>
        <taxon>Hexapoda</taxon>
        <taxon>Insecta</taxon>
        <taxon>Pterygota</taxon>
        <taxon>Neoptera</taxon>
        <taxon>Polyneoptera</taxon>
        <taxon>Dictyoptera</taxon>
        <taxon>Blattodea</taxon>
        <taxon>Blattoidea</taxon>
        <taxon>Blattidae</taxon>
        <taxon>Blattinae</taxon>
        <taxon>Periplaneta</taxon>
    </lineage>
</organism>
<dbReference type="EMBL" id="JAJSOF020000021">
    <property type="protein sequence ID" value="KAJ4437057.1"/>
    <property type="molecule type" value="Genomic_DNA"/>
</dbReference>